<dbReference type="PANTHER" id="PTHR43968">
    <property type="match status" value="1"/>
</dbReference>
<dbReference type="SFLD" id="SFLDS00019">
    <property type="entry name" value="Glutathione_Transferase_(cytos"/>
    <property type="match status" value="1"/>
</dbReference>
<dbReference type="InterPro" id="IPR010987">
    <property type="entry name" value="Glutathione-S-Trfase_C-like"/>
</dbReference>
<dbReference type="Pfam" id="PF13409">
    <property type="entry name" value="GST_N_2"/>
    <property type="match status" value="1"/>
</dbReference>
<evidence type="ECO:0000259" key="3">
    <source>
        <dbReference type="PROSITE" id="PS50405"/>
    </source>
</evidence>
<keyword evidence="1" id="KW-0560">Oxidoreductase</keyword>
<protein>
    <submittedName>
        <fullName evidence="4">Glutathione S-transferase family protein</fullName>
    </submittedName>
</protein>
<feature type="domain" description="GST N-terminal" evidence="2">
    <location>
        <begin position="2"/>
        <end position="81"/>
    </location>
</feature>
<reference evidence="5" key="1">
    <citation type="submission" date="2018-05" db="EMBL/GenBank/DDBJ databases">
        <authorList>
            <person name="Du Z."/>
            <person name="Wang X."/>
        </authorList>
    </citation>
    <scope>NUCLEOTIDE SEQUENCE [LARGE SCALE GENOMIC DNA]</scope>
    <source>
        <strain evidence="5">CQN31</strain>
    </source>
</reference>
<evidence type="ECO:0000259" key="2">
    <source>
        <dbReference type="PROSITE" id="PS50404"/>
    </source>
</evidence>
<dbReference type="SUPFAM" id="SSF52833">
    <property type="entry name" value="Thioredoxin-like"/>
    <property type="match status" value="1"/>
</dbReference>
<dbReference type="PROSITE" id="PS50404">
    <property type="entry name" value="GST_NTER"/>
    <property type="match status" value="1"/>
</dbReference>
<gene>
    <name evidence="4" type="ORF">DFH01_03745</name>
</gene>
<dbReference type="Gene3D" id="1.20.1050.10">
    <property type="match status" value="1"/>
</dbReference>
<dbReference type="RefSeq" id="WP_109869030.1">
    <property type="nucleotide sequence ID" value="NZ_QGNA01000001.1"/>
</dbReference>
<dbReference type="PROSITE" id="PS50405">
    <property type="entry name" value="GST_CTER"/>
    <property type="match status" value="1"/>
</dbReference>
<feature type="domain" description="GST C-terminal" evidence="3">
    <location>
        <begin position="86"/>
        <end position="213"/>
    </location>
</feature>
<dbReference type="SUPFAM" id="SSF47616">
    <property type="entry name" value="GST C-terminal domain-like"/>
    <property type="match status" value="1"/>
</dbReference>
<dbReference type="Proteomes" id="UP000245765">
    <property type="component" value="Unassembled WGS sequence"/>
</dbReference>
<accession>A0A317FKD2</accession>
<comment type="caution">
    <text evidence="4">The sequence shown here is derived from an EMBL/GenBank/DDBJ whole genome shotgun (WGS) entry which is preliminary data.</text>
</comment>
<dbReference type="SFLD" id="SFLDG00358">
    <property type="entry name" value="Main_(cytGST)"/>
    <property type="match status" value="1"/>
</dbReference>
<keyword evidence="4" id="KW-0808">Transferase</keyword>
<keyword evidence="5" id="KW-1185">Reference proteome</keyword>
<evidence type="ECO:0000313" key="4">
    <source>
        <dbReference type="EMBL" id="PWS38409.1"/>
    </source>
</evidence>
<dbReference type="GO" id="GO:0045174">
    <property type="term" value="F:glutathione dehydrogenase (ascorbate) activity"/>
    <property type="evidence" value="ECO:0007669"/>
    <property type="project" value="UniProtKB-ARBA"/>
</dbReference>
<dbReference type="PRINTS" id="PR01625">
    <property type="entry name" value="GSTRNSFRASEO"/>
</dbReference>
<evidence type="ECO:0000256" key="1">
    <source>
        <dbReference type="ARBA" id="ARBA00023002"/>
    </source>
</evidence>
<dbReference type="InterPro" id="IPR005442">
    <property type="entry name" value="GST_omega"/>
</dbReference>
<dbReference type="InterPro" id="IPR036282">
    <property type="entry name" value="Glutathione-S-Trfase_C_sf"/>
</dbReference>
<dbReference type="InterPro" id="IPR050983">
    <property type="entry name" value="GST_Omega/HSP26"/>
</dbReference>
<organism evidence="4 5">
    <name type="scientific">Falsiroseomonas bella</name>
    <dbReference type="NCBI Taxonomy" id="2184016"/>
    <lineage>
        <taxon>Bacteria</taxon>
        <taxon>Pseudomonadati</taxon>
        <taxon>Pseudomonadota</taxon>
        <taxon>Alphaproteobacteria</taxon>
        <taxon>Acetobacterales</taxon>
        <taxon>Roseomonadaceae</taxon>
        <taxon>Falsiroseomonas</taxon>
    </lineage>
</organism>
<evidence type="ECO:0000313" key="5">
    <source>
        <dbReference type="Proteomes" id="UP000245765"/>
    </source>
</evidence>
<dbReference type="CDD" id="cd00570">
    <property type="entry name" value="GST_N_family"/>
    <property type="match status" value="1"/>
</dbReference>
<dbReference type="InterPro" id="IPR004045">
    <property type="entry name" value="Glutathione_S-Trfase_N"/>
</dbReference>
<dbReference type="InterPro" id="IPR040079">
    <property type="entry name" value="Glutathione_S-Trfase"/>
</dbReference>
<dbReference type="PANTHER" id="PTHR43968:SF6">
    <property type="entry name" value="GLUTATHIONE S-TRANSFERASE OMEGA"/>
    <property type="match status" value="1"/>
</dbReference>
<dbReference type="GO" id="GO:0004364">
    <property type="term" value="F:glutathione transferase activity"/>
    <property type="evidence" value="ECO:0007669"/>
    <property type="project" value="InterPro"/>
</dbReference>
<name>A0A317FKD2_9PROT</name>
<dbReference type="Gene3D" id="3.40.30.10">
    <property type="entry name" value="Glutaredoxin"/>
    <property type="match status" value="1"/>
</dbReference>
<dbReference type="OrthoDB" id="9797500at2"/>
<dbReference type="EMBL" id="QGNA01000001">
    <property type="protein sequence ID" value="PWS38409.1"/>
    <property type="molecule type" value="Genomic_DNA"/>
</dbReference>
<sequence>MAEVQIYSIAVCPFAQRSRMVLTLKGVPFALTEIDITKPRPDWFLEMNPLGQVPVIRHDGRVLNESSVINEYLEEVFPEPRVFPADAYRRAQSRILIDHLNAVFVPAMYTLLLNQDPARHAGLVEKAVASWRWLDAFLLRHNPDGTWLWDDFGMADLSAAPFFQRWVLNDWFRRFVLPEAGTARVRRWRDACLAHDLVVRTGMPAEDFIKLYADYALGFGNGAVPPGRERSSFDFTWPLAERPMPPVPDWVPTAA</sequence>
<proteinExistence type="predicted"/>
<dbReference type="GO" id="GO:0005737">
    <property type="term" value="C:cytoplasm"/>
    <property type="evidence" value="ECO:0007669"/>
    <property type="project" value="InterPro"/>
</dbReference>
<dbReference type="InterPro" id="IPR036249">
    <property type="entry name" value="Thioredoxin-like_sf"/>
</dbReference>
<dbReference type="AlphaFoldDB" id="A0A317FKD2"/>